<dbReference type="EC" id="3.6.4.-" evidence="2"/>
<comment type="caution">
    <text evidence="2">The sequence shown here is derived from an EMBL/GenBank/DDBJ whole genome shotgun (WGS) entry which is preliminary data.</text>
</comment>
<evidence type="ECO:0000259" key="1">
    <source>
        <dbReference type="Pfam" id="PF18074"/>
    </source>
</evidence>
<feature type="domain" description="Primosomal protein N C-terminal" evidence="1">
    <location>
        <begin position="5"/>
        <end position="98"/>
    </location>
</feature>
<accession>A0A645BRL4</accession>
<dbReference type="Pfam" id="PF18074">
    <property type="entry name" value="PriA_C"/>
    <property type="match status" value="1"/>
</dbReference>
<reference evidence="2" key="1">
    <citation type="submission" date="2019-08" db="EMBL/GenBank/DDBJ databases">
        <authorList>
            <person name="Kucharzyk K."/>
            <person name="Murdoch R.W."/>
            <person name="Higgins S."/>
            <person name="Loffler F."/>
        </authorList>
    </citation>
    <scope>NUCLEOTIDE SEQUENCE</scope>
</reference>
<name>A0A645BRL4_9ZZZZ</name>
<evidence type="ECO:0000313" key="2">
    <source>
        <dbReference type="EMBL" id="MPM67852.1"/>
    </source>
</evidence>
<dbReference type="AlphaFoldDB" id="A0A645BRL4"/>
<proteinExistence type="predicted"/>
<organism evidence="2">
    <name type="scientific">bioreactor metagenome</name>
    <dbReference type="NCBI Taxonomy" id="1076179"/>
    <lineage>
        <taxon>unclassified sequences</taxon>
        <taxon>metagenomes</taxon>
        <taxon>ecological metagenomes</taxon>
    </lineage>
</organism>
<dbReference type="InterPro" id="IPR041236">
    <property type="entry name" value="PriA_C"/>
</dbReference>
<gene>
    <name evidence="2" type="primary">priA_33</name>
    <name evidence="2" type="ORF">SDC9_114777</name>
</gene>
<keyword evidence="2" id="KW-0378">Hydrolase</keyword>
<dbReference type="GO" id="GO:0016787">
    <property type="term" value="F:hydrolase activity"/>
    <property type="evidence" value="ECO:0007669"/>
    <property type="project" value="UniProtKB-KW"/>
</dbReference>
<dbReference type="EMBL" id="VSSQ01021926">
    <property type="protein sequence ID" value="MPM67852.1"/>
    <property type="molecule type" value="Genomic_DNA"/>
</dbReference>
<sequence length="102" mass="11606">MVYPPFTQMIRFEFTHFQESVAAQAAQASAERFATWAELAGIKSMKMIGPVPCFYGKRNGQYRWHFILSGSAARELLKQHPAETWRPHGVNVEITVDPPDLL</sequence>
<protein>
    <submittedName>
        <fullName evidence="2">Primosomal protein N</fullName>
        <ecNumber evidence="2">3.6.4.-</ecNumber>
    </submittedName>
</protein>